<sequence>MATIQNGKKHVLGRVASQPTLQSFNSPPNLSQDPMPASPGIATFASSFARDLKSKASIVFSNDNQQQRSRQHRPSISSTFEKSSASSEGLGTLSQSTSALTFNSSGTRVDGTIRKMMRNTSTHLSGLGIRPGKVRERTGRAEYRYDNELPKSASYISSFYSSTDSLQMTHSAKDGQFPTFDDRARWEAMCDAQNRSSNSPLTIDFDVLNKPLPDIVGANDVFGKGIYQFPSPMYEIGMTHHEDSQEMLDRTTESYDMYSKHKFGYRPKNEMARSWSADKVKEVPLVSAQIKLPHKRHLTAEECAEAIFRGAEEGFQWQGEDGQPCSLRGMLLAYGEALSRERKEKKEEKVNDAHMQLCALTFDSQRTDTCDRLDERDVLDLTGMGSPIDATEDTNMSSASQFNEGLMGESLTHSASSTTESALSCDTIKKDSNLDSRPSYAFLNEPAKGNEIYFSPPRPRTSSLKHRRSNQYTPMAYKGTAKMAAGQREENRRPSVTARDSGGSSSNASMASYTAAF</sequence>
<protein>
    <submittedName>
        <fullName evidence="2">Uncharacterized protein</fullName>
    </submittedName>
</protein>
<evidence type="ECO:0000313" key="3">
    <source>
        <dbReference type="Proteomes" id="UP000245771"/>
    </source>
</evidence>
<dbReference type="InParanoid" id="A0A316VI02"/>
<evidence type="ECO:0000256" key="1">
    <source>
        <dbReference type="SAM" id="MobiDB-lite"/>
    </source>
</evidence>
<gene>
    <name evidence="2" type="ORF">FA14DRAFT_159408</name>
</gene>
<feature type="compositionally biased region" description="Polar residues" evidence="1">
    <location>
        <begin position="17"/>
        <end position="32"/>
    </location>
</feature>
<proteinExistence type="predicted"/>
<feature type="compositionally biased region" description="Low complexity" evidence="1">
    <location>
        <begin position="75"/>
        <end position="87"/>
    </location>
</feature>
<dbReference type="GeneID" id="37019978"/>
<name>A0A316VI02_9BASI</name>
<evidence type="ECO:0000313" key="2">
    <source>
        <dbReference type="EMBL" id="PWN37287.1"/>
    </source>
</evidence>
<feature type="compositionally biased region" description="Low complexity" evidence="1">
    <location>
        <begin position="498"/>
        <end position="517"/>
    </location>
</feature>
<accession>A0A316VI02</accession>
<dbReference type="AlphaFoldDB" id="A0A316VI02"/>
<dbReference type="RefSeq" id="XP_025357589.1">
    <property type="nucleotide sequence ID" value="XM_025498197.1"/>
</dbReference>
<keyword evidence="3" id="KW-1185">Reference proteome</keyword>
<feature type="region of interest" description="Disordered" evidence="1">
    <location>
        <begin position="449"/>
        <end position="517"/>
    </location>
</feature>
<feature type="region of interest" description="Disordered" evidence="1">
    <location>
        <begin position="1"/>
        <end position="38"/>
    </location>
</feature>
<reference evidence="2 3" key="1">
    <citation type="journal article" date="2018" name="Mol. Biol. Evol.">
        <title>Broad Genomic Sampling Reveals a Smut Pathogenic Ancestry of the Fungal Clade Ustilaginomycotina.</title>
        <authorList>
            <person name="Kijpornyongpan T."/>
            <person name="Mondo S.J."/>
            <person name="Barry K."/>
            <person name="Sandor L."/>
            <person name="Lee J."/>
            <person name="Lipzen A."/>
            <person name="Pangilinan J."/>
            <person name="LaButti K."/>
            <person name="Hainaut M."/>
            <person name="Henrissat B."/>
            <person name="Grigoriev I.V."/>
            <person name="Spatafora J.W."/>
            <person name="Aime M.C."/>
        </authorList>
    </citation>
    <scope>NUCLEOTIDE SEQUENCE [LARGE SCALE GENOMIC DNA]</scope>
    <source>
        <strain evidence="2 3">MCA 3882</strain>
    </source>
</reference>
<dbReference type="EMBL" id="KZ819602">
    <property type="protein sequence ID" value="PWN37287.1"/>
    <property type="molecule type" value="Genomic_DNA"/>
</dbReference>
<feature type="region of interest" description="Disordered" evidence="1">
    <location>
        <begin position="60"/>
        <end position="95"/>
    </location>
</feature>
<organism evidence="2 3">
    <name type="scientific">Meira miltonrushii</name>
    <dbReference type="NCBI Taxonomy" id="1280837"/>
    <lineage>
        <taxon>Eukaryota</taxon>
        <taxon>Fungi</taxon>
        <taxon>Dikarya</taxon>
        <taxon>Basidiomycota</taxon>
        <taxon>Ustilaginomycotina</taxon>
        <taxon>Exobasidiomycetes</taxon>
        <taxon>Exobasidiales</taxon>
        <taxon>Brachybasidiaceae</taxon>
        <taxon>Meira</taxon>
    </lineage>
</organism>
<dbReference type="Proteomes" id="UP000245771">
    <property type="component" value="Unassembled WGS sequence"/>
</dbReference>